<dbReference type="PANTHER" id="PTHR34404:SF2">
    <property type="entry name" value="CONSERVED SERINE RICH PROTEIN"/>
    <property type="match status" value="1"/>
</dbReference>
<evidence type="ECO:0000313" key="3">
    <source>
        <dbReference type="EMBL" id="AOU98966.1"/>
    </source>
</evidence>
<evidence type="ECO:0000313" key="4">
    <source>
        <dbReference type="Proteomes" id="UP000095401"/>
    </source>
</evidence>
<protein>
    <submittedName>
        <fullName evidence="3">Transcriptional regulator</fullName>
    </submittedName>
</protein>
<accession>A0A1D8IR70</accession>
<feature type="region of interest" description="Disordered" evidence="1">
    <location>
        <begin position="65"/>
        <end position="92"/>
    </location>
</feature>
<sequence>MPIYEYRCEACGHELESIQRMSDAPLLECPVCGKPALKKQISAAGFRLAGGGWYETDFKKDNKRNIAGEPAAKPAAKSSDTKSSDTKPVASA</sequence>
<gene>
    <name evidence="3" type="ORF">BI364_14290</name>
</gene>
<dbReference type="Pfam" id="PF09723">
    <property type="entry name" value="Zn_ribbon_8"/>
    <property type="match status" value="1"/>
</dbReference>
<reference evidence="4" key="1">
    <citation type="submission" date="2016-09" db="EMBL/GenBank/DDBJ databases">
        <title>Acidihalobacter prosperus F5.</title>
        <authorList>
            <person name="Khaleque H.N."/>
            <person name="Ramsay J.P."/>
            <person name="Kaksonen A.H."/>
            <person name="Boxall N.J."/>
            <person name="Watkin E.L.J."/>
        </authorList>
    </citation>
    <scope>NUCLEOTIDE SEQUENCE [LARGE SCALE GENOMIC DNA]</scope>
    <source>
        <strain evidence="4">F5</strain>
    </source>
</reference>
<dbReference type="Gene3D" id="2.20.28.30">
    <property type="entry name" value="RNA polymerase ii, chain L"/>
    <property type="match status" value="1"/>
</dbReference>
<organism evidence="3 4">
    <name type="scientific">Acidihalobacter yilgarnensis</name>
    <dbReference type="NCBI Taxonomy" id="2819280"/>
    <lineage>
        <taxon>Bacteria</taxon>
        <taxon>Pseudomonadati</taxon>
        <taxon>Pseudomonadota</taxon>
        <taxon>Gammaproteobacteria</taxon>
        <taxon>Chromatiales</taxon>
        <taxon>Ectothiorhodospiraceae</taxon>
        <taxon>Acidihalobacter</taxon>
    </lineage>
</organism>
<evidence type="ECO:0000256" key="1">
    <source>
        <dbReference type="SAM" id="MobiDB-lite"/>
    </source>
</evidence>
<dbReference type="Proteomes" id="UP000095401">
    <property type="component" value="Chromosome"/>
</dbReference>
<dbReference type="RefSeq" id="WP_070079319.1">
    <property type="nucleotide sequence ID" value="NZ_CP017415.1"/>
</dbReference>
<dbReference type="NCBIfam" id="TIGR02605">
    <property type="entry name" value="CxxC_CxxC_SSSS"/>
    <property type="match status" value="1"/>
</dbReference>
<dbReference type="SMART" id="SM00834">
    <property type="entry name" value="CxxC_CXXC_SSSS"/>
    <property type="match status" value="1"/>
</dbReference>
<dbReference type="AlphaFoldDB" id="A0A1D8IR70"/>
<feature type="domain" description="Putative regulatory protein FmdB zinc ribbon" evidence="2">
    <location>
        <begin position="1"/>
        <end position="42"/>
    </location>
</feature>
<dbReference type="PANTHER" id="PTHR34404">
    <property type="entry name" value="REGULATORY PROTEIN, FMDB FAMILY"/>
    <property type="match status" value="1"/>
</dbReference>
<keyword evidence="4" id="KW-1185">Reference proteome</keyword>
<evidence type="ECO:0000259" key="2">
    <source>
        <dbReference type="SMART" id="SM00834"/>
    </source>
</evidence>
<dbReference type="InterPro" id="IPR013429">
    <property type="entry name" value="Regulatory_FmdB_Zinc_ribbon"/>
</dbReference>
<dbReference type="KEGG" id="aprs:BI364_14290"/>
<name>A0A1D8IR70_9GAMM</name>
<dbReference type="EMBL" id="CP017415">
    <property type="protein sequence ID" value="AOU98966.1"/>
    <property type="molecule type" value="Genomic_DNA"/>
</dbReference>
<proteinExistence type="predicted"/>